<reference evidence="3" key="1">
    <citation type="journal article" date="2023" name="Commun. Biol.">
        <title>Genome analysis of Parmales, the sister group of diatoms, reveals the evolutionary specialization of diatoms from phago-mixotrophs to photoautotrophs.</title>
        <authorList>
            <person name="Ban H."/>
            <person name="Sato S."/>
            <person name="Yoshikawa S."/>
            <person name="Yamada K."/>
            <person name="Nakamura Y."/>
            <person name="Ichinomiya M."/>
            <person name="Sato N."/>
            <person name="Blanc-Mathieu R."/>
            <person name="Endo H."/>
            <person name="Kuwata A."/>
            <person name="Ogata H."/>
        </authorList>
    </citation>
    <scope>NUCLEOTIDE SEQUENCE [LARGE SCALE GENOMIC DNA]</scope>
    <source>
        <strain evidence="3">NIES 3701</strain>
    </source>
</reference>
<evidence type="ECO:0000313" key="3">
    <source>
        <dbReference type="Proteomes" id="UP001165085"/>
    </source>
</evidence>
<sequence length="221" mass="24352">MVLVVYASQTSNSLNAATSLCSSLSLPPPLPLDTYIQTLPPTNLLIIILSSYGHGASPLGGRLFRSVLSKPGLNFKNLKFCLLGLGSRDYITFFFNPKFTTLRLIDEGATLIKTPSFDPVKGGVDPECDGVGVADSSGDDQDVVIERWVKYVKDVVVPEFEDKQNVEVEGKEVILEEARRVYEEENGEEVKKQINYGGVRRGLIVIILSIAAKMMMNYMTK</sequence>
<organism evidence="2 3">
    <name type="scientific">Triparma strigata</name>
    <dbReference type="NCBI Taxonomy" id="1606541"/>
    <lineage>
        <taxon>Eukaryota</taxon>
        <taxon>Sar</taxon>
        <taxon>Stramenopiles</taxon>
        <taxon>Ochrophyta</taxon>
        <taxon>Bolidophyceae</taxon>
        <taxon>Parmales</taxon>
        <taxon>Triparmaceae</taxon>
        <taxon>Triparma</taxon>
    </lineage>
</organism>
<protein>
    <recommendedName>
        <fullName evidence="1">Flavodoxin-like domain-containing protein</fullName>
    </recommendedName>
</protein>
<dbReference type="Gene3D" id="3.40.50.360">
    <property type="match status" value="1"/>
</dbReference>
<dbReference type="EMBL" id="BRXY01000358">
    <property type="protein sequence ID" value="GMH89473.1"/>
    <property type="molecule type" value="Genomic_DNA"/>
</dbReference>
<gene>
    <name evidence="2" type="ORF">TrST_g7355</name>
</gene>
<dbReference type="SUPFAM" id="SSF52218">
    <property type="entry name" value="Flavoproteins"/>
    <property type="match status" value="1"/>
</dbReference>
<evidence type="ECO:0000313" key="2">
    <source>
        <dbReference type="EMBL" id="GMH89473.1"/>
    </source>
</evidence>
<comment type="caution">
    <text evidence="2">The sequence shown here is derived from an EMBL/GenBank/DDBJ whole genome shotgun (WGS) entry which is preliminary data.</text>
</comment>
<dbReference type="InterPro" id="IPR029039">
    <property type="entry name" value="Flavoprotein-like_sf"/>
</dbReference>
<dbReference type="InterPro" id="IPR008254">
    <property type="entry name" value="Flavodoxin/NO_synth"/>
</dbReference>
<dbReference type="PRINTS" id="PR00369">
    <property type="entry name" value="FLAVODOXIN"/>
</dbReference>
<dbReference type="AlphaFoldDB" id="A0A9W7ETN4"/>
<proteinExistence type="predicted"/>
<dbReference type="GO" id="GO:0010181">
    <property type="term" value="F:FMN binding"/>
    <property type="evidence" value="ECO:0007669"/>
    <property type="project" value="InterPro"/>
</dbReference>
<evidence type="ECO:0000259" key="1">
    <source>
        <dbReference type="PROSITE" id="PS50902"/>
    </source>
</evidence>
<feature type="domain" description="Flavodoxin-like" evidence="1">
    <location>
        <begin position="2"/>
        <end position="153"/>
    </location>
</feature>
<name>A0A9W7ETN4_9STRA</name>
<accession>A0A9W7ETN4</accession>
<dbReference type="InterPro" id="IPR001094">
    <property type="entry name" value="Flavdoxin-like"/>
</dbReference>
<dbReference type="Pfam" id="PF00258">
    <property type="entry name" value="Flavodoxin_1"/>
    <property type="match status" value="1"/>
</dbReference>
<dbReference type="Proteomes" id="UP001165085">
    <property type="component" value="Unassembled WGS sequence"/>
</dbReference>
<keyword evidence="3" id="KW-1185">Reference proteome</keyword>
<dbReference type="PROSITE" id="PS50902">
    <property type="entry name" value="FLAVODOXIN_LIKE"/>
    <property type="match status" value="1"/>
</dbReference>
<dbReference type="OrthoDB" id="206272at2759"/>